<accession>A0A078RWI3</accession>
<dbReference type="AlphaFoldDB" id="A0A078RWI3"/>
<reference evidence="1 2" key="1">
    <citation type="submission" date="2014-04" db="EMBL/GenBank/DDBJ databases">
        <authorList>
            <person name="Sears C."/>
            <person name="Carroll K."/>
            <person name="Sack B.R."/>
            <person name="Qadri F."/>
            <person name="Myers L.L."/>
            <person name="Chung G.-T."/>
            <person name="Escheverria P."/>
            <person name="Fraser C.M."/>
            <person name="Sadzewicz L."/>
            <person name="Shefchek K.A."/>
            <person name="Tallon L."/>
            <person name="Das S.P."/>
            <person name="Daugherty S."/>
            <person name="Mongodin E.F."/>
        </authorList>
    </citation>
    <scope>NUCLEOTIDE SEQUENCE [LARGE SCALE GENOMIC DNA]</scope>
    <source>
        <strain evidence="1 2">3978 T3 ii</strain>
    </source>
</reference>
<proteinExistence type="predicted"/>
<protein>
    <submittedName>
        <fullName evidence="1">Uncharacterized protein</fullName>
    </submittedName>
</protein>
<dbReference type="PATRIC" id="fig|1339349.3.peg.3923"/>
<evidence type="ECO:0000313" key="2">
    <source>
        <dbReference type="Proteomes" id="UP000028013"/>
    </source>
</evidence>
<dbReference type="Proteomes" id="UP000028013">
    <property type="component" value="Unassembled WGS sequence"/>
</dbReference>
<dbReference type="RefSeq" id="WP_005837375.1">
    <property type="nucleotide sequence ID" value="NZ_JNHN01000184.1"/>
</dbReference>
<dbReference type="EMBL" id="JNHN01000184">
    <property type="protein sequence ID" value="KDS47930.1"/>
    <property type="molecule type" value="Genomic_DNA"/>
</dbReference>
<name>A0A078RWI3_BACUN</name>
<evidence type="ECO:0000313" key="1">
    <source>
        <dbReference type="EMBL" id="KDS47930.1"/>
    </source>
</evidence>
<organism evidence="1 2">
    <name type="scientific">Bacteroides uniformis str. 3978 T3 ii</name>
    <dbReference type="NCBI Taxonomy" id="1339349"/>
    <lineage>
        <taxon>Bacteria</taxon>
        <taxon>Pseudomonadati</taxon>
        <taxon>Bacteroidota</taxon>
        <taxon>Bacteroidia</taxon>
        <taxon>Bacteroidales</taxon>
        <taxon>Bacteroidaceae</taxon>
        <taxon>Bacteroides</taxon>
    </lineage>
</organism>
<sequence length="60" mass="7245">MEYYTFEQLKEMAFKDGITGNKVAVGIWAKMNGFLKKKKQINKRRITFYFKLDDWQPHNV</sequence>
<dbReference type="GeneID" id="23318833"/>
<comment type="caution">
    <text evidence="1">The sequence shown here is derived from an EMBL/GenBank/DDBJ whole genome shotgun (WGS) entry which is preliminary data.</text>
</comment>
<gene>
    <name evidence="1" type="ORF">M094_2861</name>
</gene>